<dbReference type="CDD" id="cd00254">
    <property type="entry name" value="LT-like"/>
    <property type="match status" value="1"/>
</dbReference>
<comment type="caution">
    <text evidence="4">The sequence shown here is derived from an EMBL/GenBank/DDBJ whole genome shotgun (WGS) entry which is preliminary data.</text>
</comment>
<dbReference type="GO" id="GO:0000270">
    <property type="term" value="P:peptidoglycan metabolic process"/>
    <property type="evidence" value="ECO:0007669"/>
    <property type="project" value="InterPro"/>
</dbReference>
<dbReference type="InterPro" id="IPR000189">
    <property type="entry name" value="Transglyc_AS"/>
</dbReference>
<dbReference type="EMBL" id="DTKJ01000061">
    <property type="protein sequence ID" value="HGZ12417.1"/>
    <property type="molecule type" value="Genomic_DNA"/>
</dbReference>
<evidence type="ECO:0000259" key="3">
    <source>
        <dbReference type="Pfam" id="PF01464"/>
    </source>
</evidence>
<evidence type="ECO:0000313" key="4">
    <source>
        <dbReference type="EMBL" id="HGZ12417.1"/>
    </source>
</evidence>
<dbReference type="PROSITE" id="PS00922">
    <property type="entry name" value="TRANSGLYCOSYLASE"/>
    <property type="match status" value="1"/>
</dbReference>
<organism evidence="4">
    <name type="scientific">Desulfobacca acetoxidans</name>
    <dbReference type="NCBI Taxonomy" id="60893"/>
    <lineage>
        <taxon>Bacteria</taxon>
        <taxon>Pseudomonadati</taxon>
        <taxon>Thermodesulfobacteriota</taxon>
        <taxon>Desulfobaccia</taxon>
        <taxon>Desulfobaccales</taxon>
        <taxon>Desulfobaccaceae</taxon>
        <taxon>Desulfobacca</taxon>
    </lineage>
</organism>
<dbReference type="InterPro" id="IPR023346">
    <property type="entry name" value="Lysozyme-like_dom_sf"/>
</dbReference>
<dbReference type="AlphaFoldDB" id="A0A7C5EN19"/>
<evidence type="ECO:0000256" key="2">
    <source>
        <dbReference type="SAM" id="MobiDB-lite"/>
    </source>
</evidence>
<dbReference type="SUPFAM" id="SSF53955">
    <property type="entry name" value="Lysozyme-like"/>
    <property type="match status" value="1"/>
</dbReference>
<dbReference type="GO" id="GO:0016020">
    <property type="term" value="C:membrane"/>
    <property type="evidence" value="ECO:0007669"/>
    <property type="project" value="InterPro"/>
</dbReference>
<accession>A0A7C5EN19</accession>
<feature type="domain" description="Transglycosylase SLT" evidence="3">
    <location>
        <begin position="19"/>
        <end position="118"/>
    </location>
</feature>
<dbReference type="PANTHER" id="PTHR37423:SF2">
    <property type="entry name" value="MEMBRANE-BOUND LYTIC MUREIN TRANSGLYCOSYLASE C"/>
    <property type="match status" value="1"/>
</dbReference>
<dbReference type="InterPro" id="IPR008258">
    <property type="entry name" value="Transglycosylase_SLT_dom_1"/>
</dbReference>
<reference evidence="4" key="1">
    <citation type="journal article" date="2020" name="mSystems">
        <title>Genome- and Community-Level Interaction Insights into Carbon Utilization and Element Cycling Functions of Hydrothermarchaeota in Hydrothermal Sediment.</title>
        <authorList>
            <person name="Zhou Z."/>
            <person name="Liu Y."/>
            <person name="Xu W."/>
            <person name="Pan J."/>
            <person name="Luo Z.H."/>
            <person name="Li M."/>
        </authorList>
    </citation>
    <scope>NUCLEOTIDE SEQUENCE [LARGE SCALE GENOMIC DNA]</scope>
    <source>
        <strain evidence="4">SpSt-853</strain>
    </source>
</reference>
<dbReference type="Pfam" id="PF01464">
    <property type="entry name" value="SLT"/>
    <property type="match status" value="1"/>
</dbReference>
<proteinExistence type="inferred from homology"/>
<evidence type="ECO:0000256" key="1">
    <source>
        <dbReference type="ARBA" id="ARBA00007734"/>
    </source>
</evidence>
<feature type="region of interest" description="Disordered" evidence="2">
    <location>
        <begin position="140"/>
        <end position="166"/>
    </location>
</feature>
<protein>
    <submittedName>
        <fullName evidence="4">Lytic transglycosylase domain-containing protein</fullName>
    </submittedName>
</protein>
<gene>
    <name evidence="4" type="ORF">ENW48_09380</name>
</gene>
<name>A0A7C5EN19_9BACT</name>
<dbReference type="GO" id="GO:0008933">
    <property type="term" value="F:peptidoglycan lytic transglycosylase activity"/>
    <property type="evidence" value="ECO:0007669"/>
    <property type="project" value="InterPro"/>
</dbReference>
<feature type="compositionally biased region" description="Low complexity" evidence="2">
    <location>
        <begin position="148"/>
        <end position="166"/>
    </location>
</feature>
<sequence>MGSGQGRSPYRDPSLYEPLIKEASRRYQVPEDLIKAVIKVESNFNPRATSPKGAMGLMQLMPGTARDLGVRHAYDPKENIEGGTKYLRELLDRYGGNVPLALAAYNWGPGNLEKGRRLPEETRNYLKLVSRYYPHQVALPKASRIPVSSSPTPESSTAPRTEGVTT</sequence>
<dbReference type="Gene3D" id="1.10.530.10">
    <property type="match status" value="1"/>
</dbReference>
<dbReference type="PANTHER" id="PTHR37423">
    <property type="entry name" value="SOLUBLE LYTIC MUREIN TRANSGLYCOSYLASE-RELATED"/>
    <property type="match status" value="1"/>
</dbReference>
<comment type="similarity">
    <text evidence="1">Belongs to the transglycosylase Slt family.</text>
</comment>